<dbReference type="InterPro" id="IPR027434">
    <property type="entry name" value="Homing_endonucl"/>
</dbReference>
<dbReference type="SUPFAM" id="SSF55608">
    <property type="entry name" value="Homing endonucleases"/>
    <property type="match status" value="1"/>
</dbReference>
<keyword evidence="2" id="KW-0378">Hydrolase</keyword>
<dbReference type="Pfam" id="PF03161">
    <property type="entry name" value="LAGLIDADG_2"/>
    <property type="match status" value="1"/>
</dbReference>
<dbReference type="InterPro" id="IPR004860">
    <property type="entry name" value="LAGLIDADG_dom"/>
</dbReference>
<dbReference type="Proteomes" id="UP000322524">
    <property type="component" value="Unassembled WGS sequence"/>
</dbReference>
<organism evidence="2 3">
    <name type="scientific">Sutcliffiella horikoshii</name>
    <dbReference type="NCBI Taxonomy" id="79883"/>
    <lineage>
        <taxon>Bacteria</taxon>
        <taxon>Bacillati</taxon>
        <taxon>Bacillota</taxon>
        <taxon>Bacilli</taxon>
        <taxon>Bacillales</taxon>
        <taxon>Bacillaceae</taxon>
        <taxon>Sutcliffiella</taxon>
    </lineage>
</organism>
<dbReference type="EMBL" id="VTEV01000002">
    <property type="protein sequence ID" value="TYS69888.1"/>
    <property type="molecule type" value="Genomic_DNA"/>
</dbReference>
<keyword evidence="2" id="KW-0255">Endonuclease</keyword>
<evidence type="ECO:0000259" key="1">
    <source>
        <dbReference type="Pfam" id="PF03161"/>
    </source>
</evidence>
<accession>A0A5D4T5C3</accession>
<keyword evidence="2" id="KW-0540">Nuclease</keyword>
<evidence type="ECO:0000313" key="3">
    <source>
        <dbReference type="Proteomes" id="UP000322524"/>
    </source>
</evidence>
<feature type="domain" description="Homing endonuclease LAGLIDADG" evidence="1">
    <location>
        <begin position="19"/>
        <end position="176"/>
    </location>
</feature>
<dbReference type="Gene3D" id="3.10.28.10">
    <property type="entry name" value="Homing endonucleases"/>
    <property type="match status" value="2"/>
</dbReference>
<dbReference type="OrthoDB" id="2351986at2"/>
<comment type="caution">
    <text evidence="2">The sequence shown here is derived from an EMBL/GenBank/DDBJ whole genome shotgun (WGS) entry which is preliminary data.</text>
</comment>
<evidence type="ECO:0000313" key="2">
    <source>
        <dbReference type="EMBL" id="TYS69888.1"/>
    </source>
</evidence>
<dbReference type="GO" id="GO:0004519">
    <property type="term" value="F:endonuclease activity"/>
    <property type="evidence" value="ECO:0007669"/>
    <property type="project" value="UniProtKB-KW"/>
</dbReference>
<gene>
    <name evidence="2" type="ORF">FZC76_06585</name>
</gene>
<name>A0A5D4T5C3_9BACI</name>
<dbReference type="AlphaFoldDB" id="A0A5D4T5C3"/>
<protein>
    <submittedName>
        <fullName evidence="2">Endonuclease</fullName>
    </submittedName>
</protein>
<sequence length="331" mass="39040">MKLNLINNLLSILPKEIVSLLTGKLLGDANLNLQKGKRPRFYFSHSIHDKQWAFHCYDRVKTFLPLPPPKYSKITDDRVGQGFTKKYYIQSKTCPANDLLKEIWYPNNKKTIPFELLEKTINTEALAWWYQDDGHLKRKLSTYEKIVISTDSFSKDENLKLIQLLSNKFQLHFLLDGQNRLVLYNKPPINYFLFLVEPYIHQSMSRKTLAIQLPIPPQPLHKRTTVYLPSSIDIKHPTKYINSLLESLPHIQKELTSRDNLVKFYKSVDFQRVLATRKNNTKGYQIRINQASLNKMHFIRKLLGITNSQIVWLCYLYEQKSPFNRQNSQNW</sequence>
<proteinExistence type="predicted"/>
<reference evidence="2 3" key="1">
    <citation type="submission" date="2019-08" db="EMBL/GenBank/DDBJ databases">
        <title>Bacillus genomes from the desert of Cuatro Cienegas, Coahuila.</title>
        <authorList>
            <person name="Olmedo-Alvarez G."/>
        </authorList>
    </citation>
    <scope>NUCLEOTIDE SEQUENCE [LARGE SCALE GENOMIC DNA]</scope>
    <source>
        <strain evidence="2 3">CH28_1T</strain>
    </source>
</reference>